<name>A0A0F9CTI4_9ZZZZ</name>
<protein>
    <submittedName>
        <fullName evidence="1">Uncharacterized protein</fullName>
    </submittedName>
</protein>
<gene>
    <name evidence="1" type="ORF">LCGC14_2628620</name>
</gene>
<feature type="non-terminal residue" evidence="1">
    <location>
        <position position="1"/>
    </location>
</feature>
<organism evidence="1">
    <name type="scientific">marine sediment metagenome</name>
    <dbReference type="NCBI Taxonomy" id="412755"/>
    <lineage>
        <taxon>unclassified sequences</taxon>
        <taxon>metagenomes</taxon>
        <taxon>ecological metagenomes</taxon>
    </lineage>
</organism>
<comment type="caution">
    <text evidence="1">The sequence shown here is derived from an EMBL/GenBank/DDBJ whole genome shotgun (WGS) entry which is preliminary data.</text>
</comment>
<proteinExistence type="predicted"/>
<sequence length="86" mass="9836">ESYVKLTNSPPFGSLVEPGGTPPKTVFYMSHGHIPSMKPFQRCEPELMWIHTYHGENLATKPRKLDRKLAKHEVLALFTVEESCLR</sequence>
<dbReference type="EMBL" id="LAZR01045028">
    <property type="protein sequence ID" value="KKL00814.1"/>
    <property type="molecule type" value="Genomic_DNA"/>
</dbReference>
<evidence type="ECO:0000313" key="1">
    <source>
        <dbReference type="EMBL" id="KKL00814.1"/>
    </source>
</evidence>
<accession>A0A0F9CTI4</accession>
<dbReference type="AlphaFoldDB" id="A0A0F9CTI4"/>
<reference evidence="1" key="1">
    <citation type="journal article" date="2015" name="Nature">
        <title>Complex archaea that bridge the gap between prokaryotes and eukaryotes.</title>
        <authorList>
            <person name="Spang A."/>
            <person name="Saw J.H."/>
            <person name="Jorgensen S.L."/>
            <person name="Zaremba-Niedzwiedzka K."/>
            <person name="Martijn J."/>
            <person name="Lind A.E."/>
            <person name="van Eijk R."/>
            <person name="Schleper C."/>
            <person name="Guy L."/>
            <person name="Ettema T.J."/>
        </authorList>
    </citation>
    <scope>NUCLEOTIDE SEQUENCE</scope>
</reference>